<dbReference type="CDD" id="cd13578">
    <property type="entry name" value="PBP2_Bug27"/>
    <property type="match status" value="1"/>
</dbReference>
<dbReference type="PIRSF" id="PIRSF017082">
    <property type="entry name" value="YflP"/>
    <property type="match status" value="1"/>
</dbReference>
<dbReference type="InterPro" id="IPR005064">
    <property type="entry name" value="BUG"/>
</dbReference>
<evidence type="ECO:0000313" key="4">
    <source>
        <dbReference type="Proteomes" id="UP000541185"/>
    </source>
</evidence>
<protein>
    <submittedName>
        <fullName evidence="3">Tripartite tricarboxylate transporter substrate binding protein</fullName>
    </submittedName>
</protein>
<dbReference type="InterPro" id="IPR006311">
    <property type="entry name" value="TAT_signal"/>
</dbReference>
<dbReference type="PROSITE" id="PS51318">
    <property type="entry name" value="TAT"/>
    <property type="match status" value="1"/>
</dbReference>
<accession>A0A848HGB4</accession>
<comment type="similarity">
    <text evidence="1">Belongs to the UPF0065 (bug) family.</text>
</comment>
<evidence type="ECO:0000256" key="1">
    <source>
        <dbReference type="ARBA" id="ARBA00006987"/>
    </source>
</evidence>
<keyword evidence="2" id="KW-0732">Signal</keyword>
<organism evidence="3 4">
    <name type="scientific">Ramlibacter agri</name>
    <dbReference type="NCBI Taxonomy" id="2728837"/>
    <lineage>
        <taxon>Bacteria</taxon>
        <taxon>Pseudomonadati</taxon>
        <taxon>Pseudomonadota</taxon>
        <taxon>Betaproteobacteria</taxon>
        <taxon>Burkholderiales</taxon>
        <taxon>Comamonadaceae</taxon>
        <taxon>Ramlibacter</taxon>
    </lineage>
</organism>
<reference evidence="3 4" key="1">
    <citation type="submission" date="2020-04" db="EMBL/GenBank/DDBJ databases">
        <title>Ramlibacter sp. G-1-2-2 isolated from soil.</title>
        <authorList>
            <person name="Dahal R.H."/>
        </authorList>
    </citation>
    <scope>NUCLEOTIDE SEQUENCE [LARGE SCALE GENOMIC DNA]</scope>
    <source>
        <strain evidence="3 4">G-1-2-2</strain>
    </source>
</reference>
<dbReference type="AlphaFoldDB" id="A0A848HGB4"/>
<proteinExistence type="inferred from homology"/>
<dbReference type="SUPFAM" id="SSF53850">
    <property type="entry name" value="Periplasmic binding protein-like II"/>
    <property type="match status" value="1"/>
</dbReference>
<sequence>MQFSRRSLLAAAAAPALSALPLLARAQYPDHPVRFVVPYSPGGPASTLARYLSVKLQQSTGQPFVIENKPGAGLTIGAQAVATAPADGYTLLVNASSMYVPTSFGGRTPADNLKDFAPVTIVGSFPLLLVVSGSLPVKSVPELIAYAKANPGKLSYGSSGNGSLTHLAAALFAHTAGVEMLHVPYRGITEALVDVSAGRVQLAFGGLPTTLPLTTTGKMRPLAVTSLQRTAAAPQIPAVAEGGLPGYEVNPWYGVVAPAGTPAPVLARLHQEVSTVMQAPEVREQWKTWGADPSTSKTPEDFAALMQKENAKWTAFVKQSGIKLE</sequence>
<feature type="chain" id="PRO_5032360388" evidence="2">
    <location>
        <begin position="27"/>
        <end position="325"/>
    </location>
</feature>
<dbReference type="Proteomes" id="UP000541185">
    <property type="component" value="Unassembled WGS sequence"/>
</dbReference>
<dbReference type="InterPro" id="IPR042100">
    <property type="entry name" value="Bug_dom1"/>
</dbReference>
<dbReference type="Gene3D" id="3.40.190.10">
    <property type="entry name" value="Periplasmic binding protein-like II"/>
    <property type="match status" value="1"/>
</dbReference>
<dbReference type="RefSeq" id="WP_169421831.1">
    <property type="nucleotide sequence ID" value="NZ_JABBFX010000003.1"/>
</dbReference>
<evidence type="ECO:0000313" key="3">
    <source>
        <dbReference type="EMBL" id="NML47563.1"/>
    </source>
</evidence>
<dbReference type="Gene3D" id="3.40.190.150">
    <property type="entry name" value="Bordetella uptake gene, domain 1"/>
    <property type="match status" value="1"/>
</dbReference>
<dbReference type="EMBL" id="JABBFX010000003">
    <property type="protein sequence ID" value="NML47563.1"/>
    <property type="molecule type" value="Genomic_DNA"/>
</dbReference>
<gene>
    <name evidence="3" type="ORF">HHL11_27690</name>
</gene>
<comment type="caution">
    <text evidence="3">The sequence shown here is derived from an EMBL/GenBank/DDBJ whole genome shotgun (WGS) entry which is preliminary data.</text>
</comment>
<evidence type="ECO:0000256" key="2">
    <source>
        <dbReference type="SAM" id="SignalP"/>
    </source>
</evidence>
<name>A0A848HGB4_9BURK</name>
<dbReference type="PANTHER" id="PTHR42928:SF5">
    <property type="entry name" value="BLR1237 PROTEIN"/>
    <property type="match status" value="1"/>
</dbReference>
<dbReference type="Pfam" id="PF03401">
    <property type="entry name" value="TctC"/>
    <property type="match status" value="1"/>
</dbReference>
<keyword evidence="4" id="KW-1185">Reference proteome</keyword>
<feature type="signal peptide" evidence="2">
    <location>
        <begin position="1"/>
        <end position="26"/>
    </location>
</feature>
<dbReference type="PANTHER" id="PTHR42928">
    <property type="entry name" value="TRICARBOXYLATE-BINDING PROTEIN"/>
    <property type="match status" value="1"/>
</dbReference>